<dbReference type="InterPro" id="IPR009061">
    <property type="entry name" value="DNA-bd_dom_put_sf"/>
</dbReference>
<dbReference type="SUPFAM" id="SSF89082">
    <property type="entry name" value="Antibiotic binding domain of TipA-like multidrug resistance regulators"/>
    <property type="match status" value="1"/>
</dbReference>
<dbReference type="SMART" id="SM00422">
    <property type="entry name" value="HTH_MERR"/>
    <property type="match status" value="1"/>
</dbReference>
<dbReference type="InterPro" id="IPR012925">
    <property type="entry name" value="TipAS_dom"/>
</dbReference>
<evidence type="ECO:0000259" key="6">
    <source>
        <dbReference type="PROSITE" id="PS50937"/>
    </source>
</evidence>
<evidence type="ECO:0000256" key="4">
    <source>
        <dbReference type="ARBA" id="ARBA00023163"/>
    </source>
</evidence>
<dbReference type="SUPFAM" id="SSF46955">
    <property type="entry name" value="Putative DNA-binding domain"/>
    <property type="match status" value="1"/>
</dbReference>
<dbReference type="Gene3D" id="1.10.1660.10">
    <property type="match status" value="1"/>
</dbReference>
<dbReference type="PROSITE" id="PS50937">
    <property type="entry name" value="HTH_MERR_2"/>
    <property type="match status" value="1"/>
</dbReference>
<reference evidence="7" key="1">
    <citation type="submission" date="2019-08" db="EMBL/GenBank/DDBJ databases">
        <authorList>
            <person name="Kucharzyk K."/>
            <person name="Murdoch R.W."/>
            <person name="Higgins S."/>
            <person name="Loffler F."/>
        </authorList>
    </citation>
    <scope>NUCLEOTIDE SEQUENCE</scope>
</reference>
<evidence type="ECO:0000256" key="3">
    <source>
        <dbReference type="ARBA" id="ARBA00023159"/>
    </source>
</evidence>
<dbReference type="PROSITE" id="PS00552">
    <property type="entry name" value="HTH_MERR_1"/>
    <property type="match status" value="1"/>
</dbReference>
<dbReference type="Pfam" id="PF13411">
    <property type="entry name" value="MerR_1"/>
    <property type="match status" value="1"/>
</dbReference>
<feature type="coiled-coil region" evidence="5">
    <location>
        <begin position="77"/>
        <end position="111"/>
    </location>
</feature>
<dbReference type="InterPro" id="IPR047057">
    <property type="entry name" value="MerR_fam"/>
</dbReference>
<evidence type="ECO:0000256" key="2">
    <source>
        <dbReference type="ARBA" id="ARBA00023125"/>
    </source>
</evidence>
<name>A0A644X080_9ZZZZ</name>
<dbReference type="EMBL" id="VSSQ01001544">
    <property type="protein sequence ID" value="MPM09218.1"/>
    <property type="molecule type" value="Genomic_DNA"/>
</dbReference>
<keyword evidence="3" id="KW-0010">Activator</keyword>
<dbReference type="CDD" id="cd01106">
    <property type="entry name" value="HTH_TipAL-Mta"/>
    <property type="match status" value="1"/>
</dbReference>
<evidence type="ECO:0000256" key="5">
    <source>
        <dbReference type="SAM" id="Coils"/>
    </source>
</evidence>
<proteinExistence type="predicted"/>
<dbReference type="InterPro" id="IPR036244">
    <property type="entry name" value="TipA-like_antibiotic-bd"/>
</dbReference>
<dbReference type="PRINTS" id="PR00040">
    <property type="entry name" value="HTHMERR"/>
</dbReference>
<organism evidence="7">
    <name type="scientific">bioreactor metagenome</name>
    <dbReference type="NCBI Taxonomy" id="1076179"/>
    <lineage>
        <taxon>unclassified sequences</taxon>
        <taxon>metagenomes</taxon>
        <taxon>ecological metagenomes</taxon>
    </lineage>
</organism>
<keyword evidence="5" id="KW-0175">Coiled coil</keyword>
<dbReference type="Pfam" id="PF07739">
    <property type="entry name" value="TipAS"/>
    <property type="match status" value="1"/>
</dbReference>
<comment type="caution">
    <text evidence="7">The sequence shown here is derived from an EMBL/GenBank/DDBJ whole genome shotgun (WGS) entry which is preliminary data.</text>
</comment>
<dbReference type="PANTHER" id="PTHR30204">
    <property type="entry name" value="REDOX-CYCLING DRUG-SENSING TRANSCRIPTIONAL ACTIVATOR SOXR"/>
    <property type="match status" value="1"/>
</dbReference>
<evidence type="ECO:0000256" key="1">
    <source>
        <dbReference type="ARBA" id="ARBA00023015"/>
    </source>
</evidence>
<keyword evidence="2" id="KW-0238">DNA-binding</keyword>
<gene>
    <name evidence="7" type="primary">mta_7</name>
    <name evidence="7" type="ORF">SDC9_55534</name>
</gene>
<dbReference type="GO" id="GO:0003677">
    <property type="term" value="F:DNA binding"/>
    <property type="evidence" value="ECO:0007669"/>
    <property type="project" value="UniProtKB-KW"/>
</dbReference>
<protein>
    <submittedName>
        <fullName evidence="7">HTH-type transcriptional activator mta</fullName>
    </submittedName>
</protein>
<dbReference type="InterPro" id="IPR000551">
    <property type="entry name" value="MerR-type_HTH_dom"/>
</dbReference>
<dbReference type="AlphaFoldDB" id="A0A644X080"/>
<keyword evidence="4" id="KW-0804">Transcription</keyword>
<evidence type="ECO:0000313" key="7">
    <source>
        <dbReference type="EMBL" id="MPM09218.1"/>
    </source>
</evidence>
<dbReference type="Gene3D" id="1.10.490.50">
    <property type="entry name" value="Antibiotic binding domain of TipA-like multidrug resistance regulators"/>
    <property type="match status" value="1"/>
</dbReference>
<sequence>MDYTIGEVAQLASISERTLRYYDELGLVCPKRDRGQLYRLYSKEDLKRLQTVLFYRELDFDLATIKAIMEDPGFSTLQALEDQRRRLLARRNRLESLLRTLETTIAEQRGERTMTDKERFEGLKKNLIEENEKKFGKEIRARYGEETVAKSNAQMMGMDEKTYNEMNELGARLLEKLVEAEKTGDVYSPLAREVAMMHKQWLAYTWPSYNKEAHANLVRMYVDDERFNAYYLGKAAFLRDAVLAYLESEQ</sequence>
<dbReference type="GO" id="GO:0003700">
    <property type="term" value="F:DNA-binding transcription factor activity"/>
    <property type="evidence" value="ECO:0007669"/>
    <property type="project" value="InterPro"/>
</dbReference>
<dbReference type="PANTHER" id="PTHR30204:SF90">
    <property type="entry name" value="HTH-TYPE TRANSCRIPTIONAL ACTIVATOR MTA"/>
    <property type="match status" value="1"/>
</dbReference>
<keyword evidence="1" id="KW-0805">Transcription regulation</keyword>
<feature type="domain" description="HTH merR-type" evidence="6">
    <location>
        <begin position="1"/>
        <end position="71"/>
    </location>
</feature>
<accession>A0A644X080</accession>